<keyword evidence="2" id="KW-0732">Signal</keyword>
<dbReference type="CDD" id="cd00063">
    <property type="entry name" value="FN3"/>
    <property type="match status" value="1"/>
</dbReference>
<reference evidence="4 5" key="2">
    <citation type="submission" date="2019-09" db="EMBL/GenBank/DDBJ databases">
        <authorList>
            <person name="Jin C."/>
        </authorList>
    </citation>
    <scope>NUCLEOTIDE SEQUENCE [LARGE SCALE GENOMIC DNA]</scope>
    <source>
        <strain evidence="4 5">BN140078</strain>
    </source>
</reference>
<dbReference type="EMBL" id="VUOC01000002">
    <property type="protein sequence ID" value="KAA2242739.1"/>
    <property type="molecule type" value="Genomic_DNA"/>
</dbReference>
<feature type="domain" description="Fibronectin type-III" evidence="3">
    <location>
        <begin position="297"/>
        <end position="395"/>
    </location>
</feature>
<proteinExistence type="predicted"/>
<evidence type="ECO:0000259" key="3">
    <source>
        <dbReference type="PROSITE" id="PS50853"/>
    </source>
</evidence>
<sequence length="2204" mass="241957">MFRIFRYLLCLLLLLTVKTSLRAQQYAITASTQIIPPYSVYLPDYAVPGSDKLRVILVQNDLTKPAYDVRLQLTVERNGQVIMRSAQTFNPRPISLSPGVPTVIGGTDLFDYLQSNNLEFSNGFSRDEYERTKALPEGAYRISFTAFDYRRPKVQVSNAGANIFFFQKNDPPLLNQPVCGSRVEKRDPQFLTFNWSTRNTPSPFGDATEYIFSLYEIKPKGSNPDYIIRSARPIYTVTTQTNTIVYGPGEPQLTDSMDYAWVVQARDKGGRDMYNNQGFSRSCTFSYLGSDPFKANNITKPTLKGTVTGQRTIHWSWPLAPGNAAYQVETYRLQYRATKKGDVEFDWITSEKPQDTALDINSLEPNRAYEARLQWRIAGVYGPYSDLVTVTTDSLKTFVCGVPGDLTAPANTKPLIAAVPGLIVRIGHFDILLTEVSGSDGVFTGKGRVVTPGFGIGLLMKFDRITVNTDLVVIKGEMQAVTDGIDKFVSDAVKEQRGGNDVGQTKSGDLPPDIVTKLHIFTKENIAVDTADGTITLKDSQTGEQEVVNYKDKGKTLPLTLEDVDGNMYNIDKNGKVTAAGKRNHDLAGNPAALAALNTLSLDKGMVTFAASPNSKYAFDAWKDDYAGKTVLEQSYESLGGGKYRVSAKAIVPNEQEEVIATLQQAASDIDPAKLLFVSGKGVSYPVERNGNTYTIKITGGPAGDAQEIYAAYPQSGGQYLSLGKLLVSGYGPVQKKIVLVPVGAQTAVPLEAIESSLQKAYGKIGVSYTVETDESFRDNKDWDDDNNGLLQDSRSAFLSDGFTGEEKALKKAYTRSHSVDDNTVYLFLVNEAALSDGDLEGKMPRQSQFGFVFVKNASPEAVGRTVAHETGHGAFTLEHSFSAGIGLEKGSTDNLMDYNNGYGLLKYQWDIVYDPGHVWGLLEDDQESGSVSYDDIKVFDKLKNVTPGNDKTNGTYTFIAPSGLYVTLPANATKPRFSTLDRTFSELKGKADLSNPTETLIPLGTLVSFKIGNVSYSLYNEGNTFKGFRRSDDQTKFYEDTYTAQLKPSSGIGVFMGVKGGKFISYASRYASVVQNAAISGTYTAAGPKTALLSIVDLKPASDSEALEITLKNKKAGDVAFLELDNGNFLLANDNIHFNYKIGGPVTLKAFLLDALDEKKTFADYVAYFTIATMKEDELQGLSSCMGRQFTANWRSLLATIKFVTSIITQGIRYNGSKILDDARLKTQEELLKLAQGNVEKLKELQTAIGAGADAAAINRIMVDRYSPCSLAGLTFKERKYLLDQLLKDGYNNNFWYTDPAWYTSDDGEFIVADLIQTTPPEDQPALLKEGFRANNYEWLRNLWSASRKFTNGVGYADVHGIFDVINPWIAANFSKLGVQPVQHTLSDPMFGNATYLYYPGLTPYLLGLDNNETYNISRYTTYYTGPEPVNADIEFEDAGRVYFTENYGVRNDSLMLRNADERSEPNVKVWYEEKYDPFEPVTILIAQNYAEDGFTAGKRFLVPAYMAMVYNNDIHRTEISRFVTTAGNVVTLATALLAAPETGGSSLAMITAITGKVSAVVAAADLFIQAEKNSLSPAEYAANQQYYQAWDQVKAVTAYASIAVAGANGLQWISSTVRRLKPVLDKIPVSQTALVRGVENLKDIPNSSAALIKGFGEESPMFTRASKVKYSSITEVDEIKVVAGFDDEFSKAKFFLFKGGGGPKDYVQVSADPIVNPRLPAGVAVDAAVLAKPEVVGTIDDLVKGSLLKESGEVGVMAQAAIAGATNARFNPASFTRAVAKRYTLAPAIATETAPDVIVLVQPEQAPQMIYATAAAAQRIIEKVREKDGCTRCELFSQEICHKFEKLDAKSGGAAYAVAVSKLCAQLSPNNVNSVLDYLLSTNMDNATLAEFLSDIGATGGVAHLAGNIRSIDANLVDAWKLMKAAKGDASKNYQVDFAALREIRAARTDATFNTEIGGDDGFETALTANILLNCATCAPGQDFVRTASEYVKDFRNFAVINGENKESVWNDLKHRKAINLVVGAGFQIKVLRDAARLFQGGTIRFDDSIDDRDADDPGDAPADGEPRSKCRYDIRIKGTGFASEDKHFEFKSWGQKRLKAFLASRSIRNGFAKQLHTYLHETNNIADLTYFFDGLRISKEEARSVLREVFRDNANEWFGENGTLGVIKMDQLFNTSDINDFKKEAEDLNSSIYSFVNWVEK</sequence>
<evidence type="ECO:0000313" key="4">
    <source>
        <dbReference type="EMBL" id="KAA2242739.1"/>
    </source>
</evidence>
<dbReference type="Proteomes" id="UP000324611">
    <property type="component" value="Unassembled WGS sequence"/>
</dbReference>
<dbReference type="PROSITE" id="PS50853">
    <property type="entry name" value="FN3"/>
    <property type="match status" value="1"/>
</dbReference>
<comment type="caution">
    <text evidence="4">The sequence shown here is derived from an EMBL/GenBank/DDBJ whole genome shotgun (WGS) entry which is preliminary data.</text>
</comment>
<feature type="signal peptide" evidence="2">
    <location>
        <begin position="1"/>
        <end position="23"/>
    </location>
</feature>
<reference evidence="4 5" key="1">
    <citation type="submission" date="2019-09" db="EMBL/GenBank/DDBJ databases">
        <title>Chitinophaga ginsengihumi sp. nov., isolated from soil of ginseng rhizosphere.</title>
        <authorList>
            <person name="Lee J."/>
        </authorList>
    </citation>
    <scope>NUCLEOTIDE SEQUENCE [LARGE SCALE GENOMIC DNA]</scope>
    <source>
        <strain evidence="4 5">BN140078</strain>
    </source>
</reference>
<dbReference type="Gene3D" id="2.60.40.10">
    <property type="entry name" value="Immunoglobulins"/>
    <property type="match status" value="1"/>
</dbReference>
<evidence type="ECO:0000313" key="5">
    <source>
        <dbReference type="Proteomes" id="UP000324611"/>
    </source>
</evidence>
<accession>A0A5B2VXJ7</accession>
<feature type="chain" id="PRO_5022894633" description="Fibronectin type-III domain-containing protein" evidence="2">
    <location>
        <begin position="24"/>
        <end position="2204"/>
    </location>
</feature>
<name>A0A5B2VXJ7_9BACT</name>
<dbReference type="InterPro" id="IPR036116">
    <property type="entry name" value="FN3_sf"/>
</dbReference>
<organism evidence="4 5">
    <name type="scientific">Chitinophaga agrisoli</name>
    <dbReference type="NCBI Taxonomy" id="2607653"/>
    <lineage>
        <taxon>Bacteria</taxon>
        <taxon>Pseudomonadati</taxon>
        <taxon>Bacteroidota</taxon>
        <taxon>Chitinophagia</taxon>
        <taxon>Chitinophagales</taxon>
        <taxon>Chitinophagaceae</taxon>
        <taxon>Chitinophaga</taxon>
    </lineage>
</organism>
<dbReference type="InterPro" id="IPR013783">
    <property type="entry name" value="Ig-like_fold"/>
</dbReference>
<evidence type="ECO:0000256" key="2">
    <source>
        <dbReference type="SAM" id="SignalP"/>
    </source>
</evidence>
<evidence type="ECO:0000256" key="1">
    <source>
        <dbReference type="SAM" id="MobiDB-lite"/>
    </source>
</evidence>
<feature type="region of interest" description="Disordered" evidence="1">
    <location>
        <begin position="2051"/>
        <end position="2070"/>
    </location>
</feature>
<dbReference type="SUPFAM" id="SSF49265">
    <property type="entry name" value="Fibronectin type III"/>
    <property type="match status" value="1"/>
</dbReference>
<gene>
    <name evidence="4" type="ORF">F0L74_09435</name>
</gene>
<protein>
    <recommendedName>
        <fullName evidence="3">Fibronectin type-III domain-containing protein</fullName>
    </recommendedName>
</protein>
<dbReference type="RefSeq" id="WP_149837612.1">
    <property type="nucleotide sequence ID" value="NZ_VUOC01000002.1"/>
</dbReference>
<keyword evidence="5" id="KW-1185">Reference proteome</keyword>
<dbReference type="InterPro" id="IPR003961">
    <property type="entry name" value="FN3_dom"/>
</dbReference>
<feature type="compositionally biased region" description="Acidic residues" evidence="1">
    <location>
        <begin position="2051"/>
        <end position="2061"/>
    </location>
</feature>